<dbReference type="Proteomes" id="UP000612585">
    <property type="component" value="Unassembled WGS sequence"/>
</dbReference>
<sequence>MRVPHPEPRTAQQRKADTLARLTTPVLDGWVATAGPAGAHLVPLSLYWTGARLAIAVDLASVTARNIAASGRARIGLGTTRDVVMIDATLDTAVPVADAPADLADGYATQSDWDPRQSPDGYAYLVLAPQRILAWREVNEIAGRTLMRGGIWVI</sequence>
<dbReference type="InterPro" id="IPR012349">
    <property type="entry name" value="Split_barrel_FMN-bd"/>
</dbReference>
<keyword evidence="2" id="KW-1185">Reference proteome</keyword>
<evidence type="ECO:0008006" key="3">
    <source>
        <dbReference type="Google" id="ProtNLM"/>
    </source>
</evidence>
<comment type="caution">
    <text evidence="1">The sequence shown here is derived from an EMBL/GenBank/DDBJ whole genome shotgun (WGS) entry which is preliminary data.</text>
</comment>
<gene>
    <name evidence="1" type="ORF">Vau01_084820</name>
</gene>
<dbReference type="AlphaFoldDB" id="A0A8J3ZG44"/>
<protein>
    <recommendedName>
        <fullName evidence="3">Pyridoxamine 5'-phosphate oxidase</fullName>
    </recommendedName>
</protein>
<accession>A0A8J3ZG44</accession>
<name>A0A8J3ZG44_9ACTN</name>
<organism evidence="1 2">
    <name type="scientific">Virgisporangium aurantiacum</name>
    <dbReference type="NCBI Taxonomy" id="175570"/>
    <lineage>
        <taxon>Bacteria</taxon>
        <taxon>Bacillati</taxon>
        <taxon>Actinomycetota</taxon>
        <taxon>Actinomycetes</taxon>
        <taxon>Micromonosporales</taxon>
        <taxon>Micromonosporaceae</taxon>
        <taxon>Virgisporangium</taxon>
    </lineage>
</organism>
<dbReference type="Gene3D" id="2.30.110.10">
    <property type="entry name" value="Electron Transport, Fmn-binding Protein, Chain A"/>
    <property type="match status" value="1"/>
</dbReference>
<evidence type="ECO:0000313" key="1">
    <source>
        <dbReference type="EMBL" id="GIJ60966.1"/>
    </source>
</evidence>
<dbReference type="EMBL" id="BOPG01000061">
    <property type="protein sequence ID" value="GIJ60966.1"/>
    <property type="molecule type" value="Genomic_DNA"/>
</dbReference>
<reference evidence="1" key="1">
    <citation type="submission" date="2021-01" db="EMBL/GenBank/DDBJ databases">
        <title>Whole genome shotgun sequence of Virgisporangium aurantiacum NBRC 16421.</title>
        <authorList>
            <person name="Komaki H."/>
            <person name="Tamura T."/>
        </authorList>
    </citation>
    <scope>NUCLEOTIDE SEQUENCE</scope>
    <source>
        <strain evidence="1">NBRC 16421</strain>
    </source>
</reference>
<proteinExistence type="predicted"/>
<evidence type="ECO:0000313" key="2">
    <source>
        <dbReference type="Proteomes" id="UP000612585"/>
    </source>
</evidence>
<dbReference type="SUPFAM" id="SSF50475">
    <property type="entry name" value="FMN-binding split barrel"/>
    <property type="match status" value="1"/>
</dbReference>